<organism evidence="2 3">
    <name type="scientific">Choiromyces venosus 120613-1</name>
    <dbReference type="NCBI Taxonomy" id="1336337"/>
    <lineage>
        <taxon>Eukaryota</taxon>
        <taxon>Fungi</taxon>
        <taxon>Dikarya</taxon>
        <taxon>Ascomycota</taxon>
        <taxon>Pezizomycotina</taxon>
        <taxon>Pezizomycetes</taxon>
        <taxon>Pezizales</taxon>
        <taxon>Tuberaceae</taxon>
        <taxon>Choiromyces</taxon>
    </lineage>
</organism>
<evidence type="ECO:0000313" key="2">
    <source>
        <dbReference type="EMBL" id="RPB00879.1"/>
    </source>
</evidence>
<keyword evidence="3" id="KW-1185">Reference proteome</keyword>
<proteinExistence type="predicted"/>
<feature type="compositionally biased region" description="Basic and acidic residues" evidence="1">
    <location>
        <begin position="9"/>
        <end position="26"/>
    </location>
</feature>
<dbReference type="Proteomes" id="UP000276215">
    <property type="component" value="Unassembled WGS sequence"/>
</dbReference>
<evidence type="ECO:0000313" key="3">
    <source>
        <dbReference type="Proteomes" id="UP000276215"/>
    </source>
</evidence>
<protein>
    <submittedName>
        <fullName evidence="2">Uncharacterized protein</fullName>
    </submittedName>
</protein>
<feature type="non-terminal residue" evidence="2">
    <location>
        <position position="62"/>
    </location>
</feature>
<dbReference type="AlphaFoldDB" id="A0A3N4JV26"/>
<reference evidence="2 3" key="1">
    <citation type="journal article" date="2018" name="Nat. Ecol. Evol.">
        <title>Pezizomycetes genomes reveal the molecular basis of ectomycorrhizal truffle lifestyle.</title>
        <authorList>
            <person name="Murat C."/>
            <person name="Payen T."/>
            <person name="Noel B."/>
            <person name="Kuo A."/>
            <person name="Morin E."/>
            <person name="Chen J."/>
            <person name="Kohler A."/>
            <person name="Krizsan K."/>
            <person name="Balestrini R."/>
            <person name="Da Silva C."/>
            <person name="Montanini B."/>
            <person name="Hainaut M."/>
            <person name="Levati E."/>
            <person name="Barry K.W."/>
            <person name="Belfiori B."/>
            <person name="Cichocki N."/>
            <person name="Clum A."/>
            <person name="Dockter R.B."/>
            <person name="Fauchery L."/>
            <person name="Guy J."/>
            <person name="Iotti M."/>
            <person name="Le Tacon F."/>
            <person name="Lindquist E.A."/>
            <person name="Lipzen A."/>
            <person name="Malagnac F."/>
            <person name="Mello A."/>
            <person name="Molinier V."/>
            <person name="Miyauchi S."/>
            <person name="Poulain J."/>
            <person name="Riccioni C."/>
            <person name="Rubini A."/>
            <person name="Sitrit Y."/>
            <person name="Splivallo R."/>
            <person name="Traeger S."/>
            <person name="Wang M."/>
            <person name="Zifcakova L."/>
            <person name="Wipf D."/>
            <person name="Zambonelli A."/>
            <person name="Paolocci F."/>
            <person name="Nowrousian M."/>
            <person name="Ottonello S."/>
            <person name="Baldrian P."/>
            <person name="Spatafora J.W."/>
            <person name="Henrissat B."/>
            <person name="Nagy L.G."/>
            <person name="Aury J.M."/>
            <person name="Wincker P."/>
            <person name="Grigoriev I.V."/>
            <person name="Bonfante P."/>
            <person name="Martin F.M."/>
        </authorList>
    </citation>
    <scope>NUCLEOTIDE SEQUENCE [LARGE SCALE GENOMIC DNA]</scope>
    <source>
        <strain evidence="2 3">120613-1</strain>
    </source>
</reference>
<dbReference type="EMBL" id="ML120377">
    <property type="protein sequence ID" value="RPB00879.1"/>
    <property type="molecule type" value="Genomic_DNA"/>
</dbReference>
<name>A0A3N4JV26_9PEZI</name>
<gene>
    <name evidence="2" type="ORF">L873DRAFT_1804651</name>
</gene>
<accession>A0A3N4JV26</accession>
<feature type="region of interest" description="Disordered" evidence="1">
    <location>
        <begin position="1"/>
        <end position="28"/>
    </location>
</feature>
<sequence>MSKGKKRKIKEEKKLGRVPDPEENKGQRHAVMVKVGSIGWDIRISRIVERLKETGFMSCKVV</sequence>
<evidence type="ECO:0000256" key="1">
    <source>
        <dbReference type="SAM" id="MobiDB-lite"/>
    </source>
</evidence>